<evidence type="ECO:0000313" key="1">
    <source>
        <dbReference type="EMBL" id="KAJ3494127.1"/>
    </source>
</evidence>
<protein>
    <submittedName>
        <fullName evidence="1">Uncharacterized protein</fullName>
    </submittedName>
</protein>
<dbReference type="Proteomes" id="UP001148737">
    <property type="component" value="Unassembled WGS sequence"/>
</dbReference>
<accession>A0ACC1QVS3</accession>
<comment type="caution">
    <text evidence="1">The sequence shown here is derived from an EMBL/GenBank/DDBJ whole genome shotgun (WGS) entry which is preliminary data.</text>
</comment>
<dbReference type="EMBL" id="JANAKD010000411">
    <property type="protein sequence ID" value="KAJ3494127.1"/>
    <property type="molecule type" value="Genomic_DNA"/>
</dbReference>
<sequence>MSARHQFHALPDLVRDSKLEGETFSAYTKNVIYVSRPGVRERERIEERWNREQELGHGAYGTVRLERCDTGNNTRLRAVKEIRKMLTPGYEFDYGAELEAIMKFSHRNSYGWYESSDYIFIAMEYLEHGDLQRHLAPPLPEHEARLVATQVLEGLKFMHENGFTHRDLKPGNILVVTPGPNWFVKIADFGISKRRHKNVTSLHTLQRGSLGYAAPEALGEVEARGSYTSSVDMWSLGAVTYAMLTGTPPHVNLPDVFMYAAGHIQFPLEPLKTASVTQNGQQFITALMEPDGRKRLSSKNADKHPWMTTPLTIITASIENSGDTIQSIASAAWSTIDENPTLKEDKNWSDTSGKPSGSSAARADIPIYQPPSVEDCFDGSDDTHEKRLPKDSRILFESNTLVPGGSGLPESQGHASSKSSEEKSSPNEQVGASSAAESVRHLFSPRTSRPYASQGGERINKYERLSVSDSEEIRENKRQNRPNRSASTSELPQEATDTTRLRFPTTGSDAQHGFDNHPFSDTSSNCSSSGGRKNSADFRDASSVLLFEEVKNYRERLALNPQTPVKPPNPKRRSWKEMLNCSHCGTMGSVEYGIGRVEYLGCGCSICHRCLIERFALALVCKDFKLECCDQDIPLSKFSRILIDPEVNRLWDEGYVRESDKPGPDDKFILYLLRKKLISTPAIMDEITVLTGFYYEPKEKKKVAPDRRREEYRPRSRSYRSSSDERPEYNRNRPRGRSTYDPDRDYNDWPDGYAARA</sequence>
<reference evidence="1" key="1">
    <citation type="submission" date="2022-07" db="EMBL/GenBank/DDBJ databases">
        <title>Genome Sequence of Lecanicillium saksenae.</title>
        <authorList>
            <person name="Buettner E."/>
        </authorList>
    </citation>
    <scope>NUCLEOTIDE SEQUENCE</scope>
    <source>
        <strain evidence="1">VT-O1</strain>
    </source>
</reference>
<evidence type="ECO:0000313" key="2">
    <source>
        <dbReference type="Proteomes" id="UP001148737"/>
    </source>
</evidence>
<proteinExistence type="predicted"/>
<keyword evidence="2" id="KW-1185">Reference proteome</keyword>
<name>A0ACC1QVS3_9HYPO</name>
<organism evidence="1 2">
    <name type="scientific">Lecanicillium saksenae</name>
    <dbReference type="NCBI Taxonomy" id="468837"/>
    <lineage>
        <taxon>Eukaryota</taxon>
        <taxon>Fungi</taxon>
        <taxon>Dikarya</taxon>
        <taxon>Ascomycota</taxon>
        <taxon>Pezizomycotina</taxon>
        <taxon>Sordariomycetes</taxon>
        <taxon>Hypocreomycetidae</taxon>
        <taxon>Hypocreales</taxon>
        <taxon>Cordycipitaceae</taxon>
        <taxon>Lecanicillium</taxon>
    </lineage>
</organism>
<gene>
    <name evidence="1" type="ORF">NLG97_g4278</name>
</gene>